<dbReference type="Proteomes" id="UP000199041">
    <property type="component" value="Unassembled WGS sequence"/>
</dbReference>
<proteinExistence type="predicted"/>
<protein>
    <submittedName>
        <fullName evidence="1">Uncharacterized protein</fullName>
    </submittedName>
</protein>
<gene>
    <name evidence="1" type="ORF">SAMN05192529_10528</name>
</gene>
<sequence>MVANLPEYLFAPGLIKEAEKLTANCKGLVNFTF</sequence>
<evidence type="ECO:0000313" key="2">
    <source>
        <dbReference type="Proteomes" id="UP000199041"/>
    </source>
</evidence>
<accession>A0A1H3X944</accession>
<organism evidence="1 2">
    <name type="scientific">Arachidicoccus rhizosphaerae</name>
    <dbReference type="NCBI Taxonomy" id="551991"/>
    <lineage>
        <taxon>Bacteria</taxon>
        <taxon>Pseudomonadati</taxon>
        <taxon>Bacteroidota</taxon>
        <taxon>Chitinophagia</taxon>
        <taxon>Chitinophagales</taxon>
        <taxon>Chitinophagaceae</taxon>
        <taxon>Arachidicoccus</taxon>
    </lineage>
</organism>
<name>A0A1H3X944_9BACT</name>
<dbReference type="STRING" id="551991.SAMN05192529_10528"/>
<dbReference type="AlphaFoldDB" id="A0A1H3X944"/>
<evidence type="ECO:0000313" key="1">
    <source>
        <dbReference type="EMBL" id="SDZ95793.1"/>
    </source>
</evidence>
<keyword evidence="2" id="KW-1185">Reference proteome</keyword>
<reference evidence="1 2" key="1">
    <citation type="submission" date="2016-10" db="EMBL/GenBank/DDBJ databases">
        <authorList>
            <person name="de Groot N.N."/>
        </authorList>
    </citation>
    <scope>NUCLEOTIDE SEQUENCE [LARGE SCALE GENOMIC DNA]</scope>
    <source>
        <strain evidence="1 2">Vu-144</strain>
    </source>
</reference>
<dbReference type="EMBL" id="FNQY01000005">
    <property type="protein sequence ID" value="SDZ95793.1"/>
    <property type="molecule type" value="Genomic_DNA"/>
</dbReference>